<dbReference type="PROSITE" id="PS51387">
    <property type="entry name" value="FAD_PCMH"/>
    <property type="match status" value="1"/>
</dbReference>
<name>A0A0N7MBN7_9RHOB</name>
<dbReference type="InterPro" id="IPR051264">
    <property type="entry name" value="FAD-oxidored/transferase_4"/>
</dbReference>
<keyword evidence="4 9" id="KW-0285">Flavoprotein</keyword>
<evidence type="ECO:0000256" key="3">
    <source>
        <dbReference type="ARBA" id="ARBA00022519"/>
    </source>
</evidence>
<keyword evidence="14" id="KW-1185">Reference proteome</keyword>
<evidence type="ECO:0000256" key="7">
    <source>
        <dbReference type="ARBA" id="ARBA00023002"/>
    </source>
</evidence>
<dbReference type="NCBIfam" id="NF008387">
    <property type="entry name" value="PRK11183.1"/>
    <property type="match status" value="1"/>
</dbReference>
<dbReference type="InterPro" id="IPR016164">
    <property type="entry name" value="FAD-linked_Oxase-like_C"/>
</dbReference>
<dbReference type="PANTHER" id="PTHR43716">
    <property type="entry name" value="D-2-HYDROXYGLUTARATE DEHYDROGENASE, MITOCHONDRIAL"/>
    <property type="match status" value="1"/>
</dbReference>
<organism evidence="13 14">
    <name type="scientific">Cognatishimia activa</name>
    <dbReference type="NCBI Taxonomy" id="1715691"/>
    <lineage>
        <taxon>Bacteria</taxon>
        <taxon>Pseudomonadati</taxon>
        <taxon>Pseudomonadota</taxon>
        <taxon>Alphaproteobacteria</taxon>
        <taxon>Rhodobacterales</taxon>
        <taxon>Paracoccaceae</taxon>
        <taxon>Cognatishimia</taxon>
    </lineage>
</organism>
<keyword evidence="6 9" id="KW-0274">FAD</keyword>
<comment type="cofactor">
    <cofactor evidence="1 9 10 11">
        <name>FAD</name>
        <dbReference type="ChEBI" id="CHEBI:57692"/>
    </cofactor>
</comment>
<evidence type="ECO:0000256" key="1">
    <source>
        <dbReference type="ARBA" id="ARBA00001974"/>
    </source>
</evidence>
<feature type="domain" description="FAD-binding PCMH-type" evidence="12">
    <location>
        <begin position="36"/>
        <end position="226"/>
    </location>
</feature>
<evidence type="ECO:0000313" key="13">
    <source>
        <dbReference type="EMBL" id="CUK25920.1"/>
    </source>
</evidence>
<evidence type="ECO:0000256" key="11">
    <source>
        <dbReference type="PIRSR" id="PIRSR000101-1"/>
    </source>
</evidence>
<keyword evidence="5 9" id="KW-0874">Quinone</keyword>
<comment type="function">
    <text evidence="9 10">Catalyzes the oxidation of D-lactate to pyruvate.</text>
</comment>
<dbReference type="InterPro" id="IPR016169">
    <property type="entry name" value="FAD-bd_PCMH_sub2"/>
</dbReference>
<sequence>MDNAALLKDLREIVGKKYVITGERSTERFRIGFRSGKGGALCVVRPGKLLELWKVLQTCVAADKIVILQAANTGLTEGSTPKDAYDRDVVIINTLRMDQIALLHEGAEVVSFPGATLFSLERLLAPLGRDPHSVIGSSSIGATVVGGVCNNSGGSLVERGPAYTELSMFARVGADGQLDLVNHLGIDLGDTPEEMLTRLENGDYDKTPSKGNKKASASDYVDVVRQVDADTPSRYNADKRMLFESAGSAGKLVVFAVRLDTFEKPPETKTFYIGTNEVDDLTELRRHILTKFKNLPISAEYMERDLFNVSERYGKDTVMMIDWLGTDRLPMFFALKGKVDSWLRPLGPLANLTDRFMQFVSWITPGVLPKKMLEYRDRFQHHLILKMRDGGIAEAEVFLPEHFAGREAEFFACDAREAKLAGLHRFAAAGAAVRYMAVHRSEVEDILALDIALRRNDRDWVEKLPKEITDKLVHSLYYGHFMCHVMHQDYIVKKGHDPKEVKAAMLKILDERGAEYPSEHNVGHIYEAKPDLAAHYKDCDPTNSFNPGIGKMSRDKHYGASDV</sequence>
<evidence type="ECO:0000256" key="10">
    <source>
        <dbReference type="PIRNR" id="PIRNR000101"/>
    </source>
</evidence>
<evidence type="ECO:0000256" key="6">
    <source>
        <dbReference type="ARBA" id="ARBA00022827"/>
    </source>
</evidence>
<dbReference type="RefSeq" id="WP_058314874.1">
    <property type="nucleotide sequence ID" value="NZ_CYTO01000019.1"/>
</dbReference>
<dbReference type="GO" id="GO:0048038">
    <property type="term" value="F:quinone binding"/>
    <property type="evidence" value="ECO:0007669"/>
    <property type="project" value="UniProtKB-KW"/>
</dbReference>
<dbReference type="FunFam" id="3.30.43.10:FF:000005">
    <property type="entry name" value="Quinone-dependent D-lactate dehydrogenase"/>
    <property type="match status" value="1"/>
</dbReference>
<dbReference type="AlphaFoldDB" id="A0A0N7MBN7"/>
<accession>A0A0N7MBN7</accession>
<dbReference type="InterPro" id="IPR016173">
    <property type="entry name" value="D-lactate_DH_C-sub2"/>
</dbReference>
<dbReference type="GO" id="GO:0071949">
    <property type="term" value="F:FAD binding"/>
    <property type="evidence" value="ECO:0007669"/>
    <property type="project" value="InterPro"/>
</dbReference>
<dbReference type="InterPro" id="IPR016172">
    <property type="entry name" value="D-lactate_DH_C-sub1"/>
</dbReference>
<keyword evidence="8 9" id="KW-0472">Membrane</keyword>
<feature type="binding site" evidence="9 11">
    <location>
        <begin position="78"/>
        <end position="79"/>
    </location>
    <ligand>
        <name>FAD</name>
        <dbReference type="ChEBI" id="CHEBI:57692"/>
    </ligand>
</feature>
<dbReference type="PIRSF" id="PIRSF000101">
    <property type="entry name" value="D-lactate_dh"/>
    <property type="match status" value="1"/>
</dbReference>
<dbReference type="GO" id="GO:0022904">
    <property type="term" value="P:respiratory electron transport chain"/>
    <property type="evidence" value="ECO:0007669"/>
    <property type="project" value="InterPro"/>
</dbReference>
<dbReference type="Pfam" id="PF01565">
    <property type="entry name" value="FAD_binding_4"/>
    <property type="match status" value="1"/>
</dbReference>
<dbReference type="GO" id="GO:0006089">
    <property type="term" value="P:lactate metabolic process"/>
    <property type="evidence" value="ECO:0007669"/>
    <property type="project" value="UniProtKB-UniRule"/>
</dbReference>
<protein>
    <recommendedName>
        <fullName evidence="9">Quinone-dependent D-lactate dehydrogenase</fullName>
        <ecNumber evidence="9">1.1.5.12</ecNumber>
    </recommendedName>
    <alternativeName>
        <fullName evidence="9">D-lactate dehydrogenase</fullName>
        <shortName evidence="9">D-LDH</shortName>
    </alternativeName>
</protein>
<evidence type="ECO:0000313" key="14">
    <source>
        <dbReference type="Proteomes" id="UP000051184"/>
    </source>
</evidence>
<feature type="binding site" evidence="9 11">
    <location>
        <begin position="70"/>
        <end position="74"/>
    </location>
    <ligand>
        <name>FAD</name>
        <dbReference type="ChEBI" id="CHEBI:57692"/>
    </ligand>
</feature>
<feature type="binding site" evidence="9 11">
    <location>
        <position position="254"/>
    </location>
    <ligand>
        <name>FAD</name>
        <dbReference type="ChEBI" id="CHEBI:57692"/>
    </ligand>
</feature>
<dbReference type="Pfam" id="PF09330">
    <property type="entry name" value="Lact-deh-memb"/>
    <property type="match status" value="1"/>
</dbReference>
<comment type="similarity">
    <text evidence="9">Belongs to the quinone-dependent D-lactate dehydrogenase family.</text>
</comment>
<dbReference type="InterPro" id="IPR006094">
    <property type="entry name" value="Oxid_FAD_bind_N"/>
</dbReference>
<dbReference type="SUPFAM" id="SSF55103">
    <property type="entry name" value="FAD-linked oxidases, C-terminal domain"/>
    <property type="match status" value="1"/>
</dbReference>
<dbReference type="Gene3D" id="3.30.1370.20">
    <property type="entry name" value="D-lactate dehydrogenase, cap domain, subdomain 2"/>
    <property type="match status" value="1"/>
</dbReference>
<feature type="binding site" evidence="9 11">
    <location>
        <position position="153"/>
    </location>
    <ligand>
        <name>FAD</name>
        <dbReference type="ChEBI" id="CHEBI:57692"/>
    </ligand>
</feature>
<dbReference type="OrthoDB" id="9772552at2"/>
<feature type="binding site" evidence="11">
    <location>
        <position position="249"/>
    </location>
    <ligand>
        <name>FAD</name>
        <dbReference type="ChEBI" id="CHEBI:57692"/>
    </ligand>
</feature>
<dbReference type="InterPro" id="IPR016166">
    <property type="entry name" value="FAD-bd_PCMH"/>
</dbReference>
<dbReference type="GO" id="GO:0102029">
    <property type="term" value="F:D-lactate dehydrogenase (quinone) activity"/>
    <property type="evidence" value="ECO:0007669"/>
    <property type="project" value="UniProtKB-EC"/>
</dbReference>
<dbReference type="InterPro" id="IPR012256">
    <property type="entry name" value="D_lactate_DH"/>
</dbReference>
<dbReference type="GO" id="GO:0031234">
    <property type="term" value="C:extrinsic component of cytoplasmic side of plasma membrane"/>
    <property type="evidence" value="ECO:0007669"/>
    <property type="project" value="UniProtKB-UniRule"/>
</dbReference>
<feature type="binding site" evidence="9 11">
    <location>
        <position position="143"/>
    </location>
    <ligand>
        <name>FAD</name>
        <dbReference type="ChEBI" id="CHEBI:57692"/>
    </ligand>
</feature>
<evidence type="ECO:0000256" key="5">
    <source>
        <dbReference type="ARBA" id="ARBA00022719"/>
    </source>
</evidence>
<reference evidence="14" key="1">
    <citation type="submission" date="2015-09" db="EMBL/GenBank/DDBJ databases">
        <authorList>
            <person name="Rodrigo-Torres Lidia"/>
            <person name="Arahal R.David."/>
        </authorList>
    </citation>
    <scope>NUCLEOTIDE SEQUENCE [LARGE SCALE GENOMIC DNA]</scope>
    <source>
        <strain evidence="14">CECT 5114</strain>
    </source>
</reference>
<comment type="subcellular location">
    <subcellularLocation>
        <location evidence="9">Cell inner membrane</location>
        <topology evidence="9">Peripheral membrane protein</topology>
        <orientation evidence="9">Cytoplasmic side</orientation>
    </subcellularLocation>
</comment>
<dbReference type="PANTHER" id="PTHR43716:SF1">
    <property type="entry name" value="D-2-HYDROXYGLUTARATE DEHYDROGENASE, MITOCHONDRIAL"/>
    <property type="match status" value="1"/>
</dbReference>
<dbReference type="GO" id="GO:0055085">
    <property type="term" value="P:transmembrane transport"/>
    <property type="evidence" value="ECO:0007669"/>
    <property type="project" value="InterPro"/>
</dbReference>
<dbReference type="InterPro" id="IPR036318">
    <property type="entry name" value="FAD-bd_PCMH-like_sf"/>
</dbReference>
<evidence type="ECO:0000256" key="2">
    <source>
        <dbReference type="ARBA" id="ARBA00022475"/>
    </source>
</evidence>
<dbReference type="InterPro" id="IPR016167">
    <property type="entry name" value="FAD-bd_PCMH_sub1"/>
</dbReference>
<proteinExistence type="inferred from homology"/>
<dbReference type="Proteomes" id="UP000051184">
    <property type="component" value="Unassembled WGS sequence"/>
</dbReference>
<gene>
    <name evidence="9 13" type="primary">dld</name>
    <name evidence="13" type="ORF">TA5114_01724</name>
</gene>
<dbReference type="EMBL" id="CYUE01000018">
    <property type="protein sequence ID" value="CUK25920.1"/>
    <property type="molecule type" value="Genomic_DNA"/>
</dbReference>
<dbReference type="STRING" id="1715691.TA5113_01963"/>
<evidence type="ECO:0000256" key="8">
    <source>
        <dbReference type="ARBA" id="ARBA00023136"/>
    </source>
</evidence>
<evidence type="ECO:0000256" key="4">
    <source>
        <dbReference type="ARBA" id="ARBA00022630"/>
    </source>
</evidence>
<dbReference type="HAMAP" id="MF_02092">
    <property type="entry name" value="DLDH_Dld"/>
    <property type="match status" value="1"/>
</dbReference>
<dbReference type="Gene3D" id="3.30.43.10">
    <property type="entry name" value="Uridine Diphospho-n-acetylenolpyruvylglucosamine Reductase, domain 2"/>
    <property type="match status" value="1"/>
</dbReference>
<feature type="binding site" evidence="9 11">
    <location>
        <position position="136"/>
    </location>
    <ligand>
        <name>FAD</name>
        <dbReference type="ChEBI" id="CHEBI:57692"/>
    </ligand>
</feature>
<dbReference type="SUPFAM" id="SSF56176">
    <property type="entry name" value="FAD-binding/transporter-associated domain-like"/>
    <property type="match status" value="1"/>
</dbReference>
<keyword evidence="7 9" id="KW-0560">Oxidoreductase</keyword>
<comment type="catalytic activity">
    <reaction evidence="9 10">
        <text>(R)-lactate + a quinone = a quinol + pyruvate</text>
        <dbReference type="Rhea" id="RHEA:51468"/>
        <dbReference type="ChEBI" id="CHEBI:15361"/>
        <dbReference type="ChEBI" id="CHEBI:16004"/>
        <dbReference type="ChEBI" id="CHEBI:24646"/>
        <dbReference type="ChEBI" id="CHEBI:132124"/>
        <dbReference type="EC" id="1.1.5.12"/>
    </reaction>
</comment>
<dbReference type="GO" id="GO:0004458">
    <property type="term" value="F:D-lactate dehydrogenase (cytochrome) activity"/>
    <property type="evidence" value="ECO:0007669"/>
    <property type="project" value="UniProtKB-UniRule"/>
</dbReference>
<dbReference type="InterPro" id="IPR015409">
    <property type="entry name" value="Lactate_DH_C"/>
</dbReference>
<keyword evidence="2 9" id="KW-1003">Cell membrane</keyword>
<dbReference type="Gene3D" id="3.30.70.610">
    <property type="entry name" value="D-lactate dehydrogenase, cap domain, subdomain 1"/>
    <property type="match status" value="2"/>
</dbReference>
<dbReference type="Gene3D" id="3.30.465.10">
    <property type="match status" value="1"/>
</dbReference>
<keyword evidence="3 9" id="KW-0997">Cell inner membrane</keyword>
<evidence type="ECO:0000259" key="12">
    <source>
        <dbReference type="PROSITE" id="PS51387"/>
    </source>
</evidence>
<dbReference type="EC" id="1.1.5.12" evidence="9"/>
<evidence type="ECO:0000256" key="9">
    <source>
        <dbReference type="HAMAP-Rule" id="MF_02092"/>
    </source>
</evidence>